<evidence type="ECO:0000256" key="12">
    <source>
        <dbReference type="RuleBase" id="RU003357"/>
    </source>
</evidence>
<evidence type="ECO:0000256" key="1">
    <source>
        <dbReference type="ARBA" id="ARBA00004571"/>
    </source>
</evidence>
<evidence type="ECO:0000313" key="17">
    <source>
        <dbReference type="Proteomes" id="UP000588068"/>
    </source>
</evidence>
<gene>
    <name evidence="16" type="ORF">HNQ60_000997</name>
</gene>
<evidence type="ECO:0000256" key="9">
    <source>
        <dbReference type="ARBA" id="ARBA00023136"/>
    </source>
</evidence>
<evidence type="ECO:0000256" key="8">
    <source>
        <dbReference type="ARBA" id="ARBA00023077"/>
    </source>
</evidence>
<keyword evidence="5 11" id="KW-0812">Transmembrane</keyword>
<proteinExistence type="inferred from homology"/>
<keyword evidence="16" id="KW-0675">Receptor</keyword>
<dbReference type="InterPro" id="IPR000531">
    <property type="entry name" value="Beta-barrel_TonB"/>
</dbReference>
<name>A0A841HGB0_9GAMM</name>
<keyword evidence="4" id="KW-0410">Iron transport</keyword>
<evidence type="ECO:0000256" key="13">
    <source>
        <dbReference type="SAM" id="SignalP"/>
    </source>
</evidence>
<dbReference type="Pfam" id="PF07715">
    <property type="entry name" value="Plug"/>
    <property type="match status" value="1"/>
</dbReference>
<dbReference type="PROSITE" id="PS52016">
    <property type="entry name" value="TONB_DEPENDENT_REC_3"/>
    <property type="match status" value="1"/>
</dbReference>
<feature type="domain" description="TonB-dependent receptor plug" evidence="15">
    <location>
        <begin position="61"/>
        <end position="171"/>
    </location>
</feature>
<feature type="chain" id="PRO_5032707698" evidence="13">
    <location>
        <begin position="40"/>
        <end position="792"/>
    </location>
</feature>
<reference evidence="16 17" key="1">
    <citation type="submission" date="2020-08" db="EMBL/GenBank/DDBJ databases">
        <title>Genomic Encyclopedia of Type Strains, Phase IV (KMG-IV): sequencing the most valuable type-strain genomes for metagenomic binning, comparative biology and taxonomic classification.</title>
        <authorList>
            <person name="Goeker M."/>
        </authorList>
    </citation>
    <scope>NUCLEOTIDE SEQUENCE [LARGE SCALE GENOMIC DNA]</scope>
    <source>
        <strain evidence="16 17">DSM 26723</strain>
    </source>
</reference>
<evidence type="ECO:0000256" key="6">
    <source>
        <dbReference type="ARBA" id="ARBA00023004"/>
    </source>
</evidence>
<keyword evidence="17" id="KW-1185">Reference proteome</keyword>
<keyword evidence="13" id="KW-0732">Signal</keyword>
<dbReference type="Proteomes" id="UP000588068">
    <property type="component" value="Unassembled WGS sequence"/>
</dbReference>
<dbReference type="SUPFAM" id="SSF56935">
    <property type="entry name" value="Porins"/>
    <property type="match status" value="1"/>
</dbReference>
<comment type="caution">
    <text evidence="16">The sequence shown here is derived from an EMBL/GenBank/DDBJ whole genome shotgun (WGS) entry which is preliminary data.</text>
</comment>
<evidence type="ECO:0000256" key="7">
    <source>
        <dbReference type="ARBA" id="ARBA00023065"/>
    </source>
</evidence>
<keyword evidence="7" id="KW-0406">Ion transport</keyword>
<dbReference type="GO" id="GO:0006826">
    <property type="term" value="P:iron ion transport"/>
    <property type="evidence" value="ECO:0007669"/>
    <property type="project" value="UniProtKB-KW"/>
</dbReference>
<accession>A0A841HGB0</accession>
<keyword evidence="6" id="KW-0408">Iron</keyword>
<dbReference type="Gene3D" id="2.40.170.20">
    <property type="entry name" value="TonB-dependent receptor, beta-barrel domain"/>
    <property type="match status" value="1"/>
</dbReference>
<comment type="similarity">
    <text evidence="11 12">Belongs to the TonB-dependent receptor family.</text>
</comment>
<evidence type="ECO:0000256" key="4">
    <source>
        <dbReference type="ARBA" id="ARBA00022496"/>
    </source>
</evidence>
<feature type="signal peptide" evidence="13">
    <location>
        <begin position="1"/>
        <end position="39"/>
    </location>
</feature>
<evidence type="ECO:0000259" key="15">
    <source>
        <dbReference type="Pfam" id="PF07715"/>
    </source>
</evidence>
<dbReference type="InterPro" id="IPR036942">
    <property type="entry name" value="Beta-barrel_TonB_sf"/>
</dbReference>
<dbReference type="GO" id="GO:0009279">
    <property type="term" value="C:cell outer membrane"/>
    <property type="evidence" value="ECO:0007669"/>
    <property type="project" value="UniProtKB-SubCell"/>
</dbReference>
<dbReference type="InterPro" id="IPR012910">
    <property type="entry name" value="Plug_dom"/>
</dbReference>
<feature type="domain" description="TonB-dependent receptor-like beta-barrel" evidence="14">
    <location>
        <begin position="258"/>
        <end position="751"/>
    </location>
</feature>
<keyword evidence="2 11" id="KW-0813">Transport</keyword>
<dbReference type="PANTHER" id="PTHR32552:SF81">
    <property type="entry name" value="TONB-DEPENDENT OUTER MEMBRANE RECEPTOR"/>
    <property type="match status" value="1"/>
</dbReference>
<dbReference type="PANTHER" id="PTHR32552">
    <property type="entry name" value="FERRICHROME IRON RECEPTOR-RELATED"/>
    <property type="match status" value="1"/>
</dbReference>
<dbReference type="Pfam" id="PF00593">
    <property type="entry name" value="TonB_dep_Rec_b-barrel"/>
    <property type="match status" value="1"/>
</dbReference>
<evidence type="ECO:0000256" key="5">
    <source>
        <dbReference type="ARBA" id="ARBA00022692"/>
    </source>
</evidence>
<evidence type="ECO:0000259" key="14">
    <source>
        <dbReference type="Pfam" id="PF00593"/>
    </source>
</evidence>
<keyword evidence="10 11" id="KW-0998">Cell outer membrane</keyword>
<protein>
    <submittedName>
        <fullName evidence="16">Outer membrane receptor protein involved in Fe transport</fullName>
    </submittedName>
</protein>
<keyword evidence="9 11" id="KW-0472">Membrane</keyword>
<organism evidence="16 17">
    <name type="scientific">Povalibacter uvarum</name>
    <dbReference type="NCBI Taxonomy" id="732238"/>
    <lineage>
        <taxon>Bacteria</taxon>
        <taxon>Pseudomonadati</taxon>
        <taxon>Pseudomonadota</taxon>
        <taxon>Gammaproteobacteria</taxon>
        <taxon>Steroidobacterales</taxon>
        <taxon>Steroidobacteraceae</taxon>
        <taxon>Povalibacter</taxon>
    </lineage>
</organism>
<evidence type="ECO:0000256" key="10">
    <source>
        <dbReference type="ARBA" id="ARBA00023237"/>
    </source>
</evidence>
<dbReference type="RefSeq" id="WP_221304020.1">
    <property type="nucleotide sequence ID" value="NZ_JACHHZ010000001.1"/>
</dbReference>
<dbReference type="AlphaFoldDB" id="A0A841HGB0"/>
<dbReference type="EMBL" id="JACHHZ010000001">
    <property type="protein sequence ID" value="MBB6092151.1"/>
    <property type="molecule type" value="Genomic_DNA"/>
</dbReference>
<keyword evidence="3 11" id="KW-1134">Transmembrane beta strand</keyword>
<evidence type="ECO:0000256" key="2">
    <source>
        <dbReference type="ARBA" id="ARBA00022448"/>
    </source>
</evidence>
<evidence type="ECO:0000256" key="3">
    <source>
        <dbReference type="ARBA" id="ARBA00022452"/>
    </source>
</evidence>
<evidence type="ECO:0000256" key="11">
    <source>
        <dbReference type="PROSITE-ProRule" id="PRU01360"/>
    </source>
</evidence>
<keyword evidence="8 12" id="KW-0798">TonB box</keyword>
<comment type="subcellular location">
    <subcellularLocation>
        <location evidence="1 11">Cell outer membrane</location>
        <topology evidence="1 11">Multi-pass membrane protein</topology>
    </subcellularLocation>
</comment>
<evidence type="ECO:0000313" key="16">
    <source>
        <dbReference type="EMBL" id="MBB6092151.1"/>
    </source>
</evidence>
<sequence>MTRSRSRKLKRLQALKGRAVATSMPLAAALLATSPGALSQEQSNVVLENVIVTAQKRQEDLQEVPLSIQALGTAKIEELGISDFNDYVKYLPSVSYQTIAPGFAAVYMRGVASGGDGNHSGSLPSVGIYLDEQPITTIQGALDVHLYDIARVEALAGPQGTLYGASSQAGTLRIITNKPDPGKFAAGYDIEGNTVAEGGNGYTVEGFANLPISDTAAIRLVGWARKDAGYIDNVAGTRTFPSSGVTADNFDRAKDDYNDVETYGARVALRVDLGDNWTITPTVMAQNQKAEGSFGYDSTVGELDLTHMFPEDSDDTWVQAALTVEGRISNLDLVYSGSYLKRDVDTNSDYSDYSYFYDVLYGYGAYIMDDDGNLIDPSQYIQGKDRYNRQSHELRISTDSEKRVRFVGGLFMQRQEHDIEQRYLIQDLGADISVSGWEDTLWLTKQDRVDRDYAAFGELSFDITDKLTATGGLRYFKYENSLEGFFGFGAGFSGSTGEAACFDPNPFNGAPCKNLDKTTKDDGTIGKVNLSYRIDDDRMIYATWSRGFRPGGINRRGTLPPYKADYLTNYEIGWKTTWADNRVRFNGAIFQQEWEDFQFSLLGANGLTEIKNANQAEIRGIEADLSFAVTSGLTLSGGVAFLESELTESYCGFVDANNNPETDCPDPEAPKGTELPVTPEFKGNLTARYGFPIGSLEGHVQGSVVYSGERKSDLRVYEQSIIGSLPSYTIADFTAGVATENGMTFELFISNAFDERAELYRFAQCAEAVCGEEVYIVTNEPRTVGLRFGQRF</sequence>
<dbReference type="InterPro" id="IPR039426">
    <property type="entry name" value="TonB-dep_rcpt-like"/>
</dbReference>